<feature type="non-terminal residue" evidence="2">
    <location>
        <position position="1"/>
    </location>
</feature>
<evidence type="ECO:0000259" key="1">
    <source>
        <dbReference type="Pfam" id="PF02010"/>
    </source>
</evidence>
<dbReference type="Gene3D" id="2.60.40.10">
    <property type="entry name" value="Immunoglobulins"/>
    <property type="match status" value="1"/>
</dbReference>
<reference evidence="2" key="1">
    <citation type="submission" date="2023-10" db="EMBL/GenBank/DDBJ databases">
        <authorList>
            <person name="Chen Y."/>
            <person name="Shah S."/>
            <person name="Dougan E. K."/>
            <person name="Thang M."/>
            <person name="Chan C."/>
        </authorList>
    </citation>
    <scope>NUCLEOTIDE SEQUENCE [LARGE SCALE GENOMIC DNA]</scope>
</reference>
<sequence length="635" mass="64257">RVAPPPPPQGAVVDGASAYFEVVLSSIPPPEAELVAPTTASAGCDLVLDASGSSEPQGEALAFSWACLSGGLCEQLAAAASGDTLLVAGGSLEPGEYRFSVTAARASDGAQGVAEVTVLLSAAASPVVSMAKPPAEVSPQATLALTASSAVSGECVAPEWKAWWLVPETAGSGDPVLLQDSESALSLSFAPPLPVAPGAYVLRLVMSASSGAGWQDLPEGAFAFDSAAFEVDAPPEGGAVVVSPTAGDAALTPFLLSSLYWVDDDLPLMHKFSWCYGGTVNCSASSAVFKRITGWSYDDRFQNMLFASPGLVAVRAEVMDDLGSVSSALGQLTVRQATEAPSSEAILGLVGDIAATGNSYALLAAVEAVAPASGGSSWMGSLLDQVEVAGGDSLADPSPESVAATASAINTVIGAGSKSDSGAAMPVDIDVASQAADLLLSSATAATSLEGGLAGDPETTSTILGAVGSLLSSVAPPTTNASESSEDGVAKQALSSQLQLTVDSVGEALLVGVAEGQSLTSSSPTLELTVSKESLDTMAENPTTAGSFTLPAIPQLRRYRRDARDDACGSVGLKHTMKKAVQPSPEDFALAMREIFSGTYRSPLASSSITEPSFDEDELDIAIDRMRKNKAADTK</sequence>
<comment type="caution">
    <text evidence="2">The sequence shown here is derived from an EMBL/GenBank/DDBJ whole genome shotgun (WGS) entry which is preliminary data.</text>
</comment>
<protein>
    <recommendedName>
        <fullName evidence="1">PKD/REJ-like domain-containing protein</fullName>
    </recommendedName>
</protein>
<dbReference type="InterPro" id="IPR002859">
    <property type="entry name" value="PKD/REJ-like"/>
</dbReference>
<keyword evidence="3" id="KW-1185">Reference proteome</keyword>
<proteinExistence type="predicted"/>
<organism evidence="2 3">
    <name type="scientific">Prorocentrum cordatum</name>
    <dbReference type="NCBI Taxonomy" id="2364126"/>
    <lineage>
        <taxon>Eukaryota</taxon>
        <taxon>Sar</taxon>
        <taxon>Alveolata</taxon>
        <taxon>Dinophyceae</taxon>
        <taxon>Prorocentrales</taxon>
        <taxon>Prorocentraceae</taxon>
        <taxon>Prorocentrum</taxon>
    </lineage>
</organism>
<dbReference type="InterPro" id="IPR013783">
    <property type="entry name" value="Ig-like_fold"/>
</dbReference>
<gene>
    <name evidence="2" type="ORF">PCOR1329_LOCUS5355</name>
</gene>
<name>A0ABN9PUU3_9DINO</name>
<feature type="non-terminal residue" evidence="2">
    <location>
        <position position="635"/>
    </location>
</feature>
<feature type="domain" description="PKD/REJ-like" evidence="1">
    <location>
        <begin position="44"/>
        <end position="342"/>
    </location>
</feature>
<dbReference type="EMBL" id="CAUYUJ010001411">
    <property type="protein sequence ID" value="CAK0795802.1"/>
    <property type="molecule type" value="Genomic_DNA"/>
</dbReference>
<dbReference type="Proteomes" id="UP001189429">
    <property type="component" value="Unassembled WGS sequence"/>
</dbReference>
<evidence type="ECO:0000313" key="3">
    <source>
        <dbReference type="Proteomes" id="UP001189429"/>
    </source>
</evidence>
<accession>A0ABN9PUU3</accession>
<dbReference type="Pfam" id="PF02010">
    <property type="entry name" value="REJ"/>
    <property type="match status" value="1"/>
</dbReference>
<evidence type="ECO:0000313" key="2">
    <source>
        <dbReference type="EMBL" id="CAK0795802.1"/>
    </source>
</evidence>